<evidence type="ECO:0000256" key="5">
    <source>
        <dbReference type="ARBA" id="ARBA00023004"/>
    </source>
</evidence>
<dbReference type="InterPro" id="IPR002403">
    <property type="entry name" value="Cyt_P450_E_grp-IV"/>
</dbReference>
<reference evidence="10" key="2">
    <citation type="submission" date="2023-06" db="EMBL/GenBank/DDBJ databases">
        <authorList>
            <consortium name="Lawrence Berkeley National Laboratory"/>
            <person name="Mondo S.J."/>
            <person name="Hensen N."/>
            <person name="Bonometti L."/>
            <person name="Westerberg I."/>
            <person name="Brannstrom I.O."/>
            <person name="Guillou S."/>
            <person name="Cros-Aarteil S."/>
            <person name="Calhoun S."/>
            <person name="Haridas S."/>
            <person name="Kuo A."/>
            <person name="Pangilinan J."/>
            <person name="Riley R."/>
            <person name="Labutti K."/>
            <person name="Andreopoulos B."/>
            <person name="Lipzen A."/>
            <person name="Chen C."/>
            <person name="Yanf M."/>
            <person name="Daum C."/>
            <person name="Ng V."/>
            <person name="Clum A."/>
            <person name="Steindorff A."/>
            <person name="Ohm R."/>
            <person name="Martin F."/>
            <person name="Silar P."/>
            <person name="Natvig D."/>
            <person name="Lalanne C."/>
            <person name="Gautier V."/>
            <person name="Ament-Velasquez S.L."/>
            <person name="Kruys A."/>
            <person name="Hutchinson M.I."/>
            <person name="Powell A.J."/>
            <person name="Barry K."/>
            <person name="Miller A.N."/>
            <person name="Grigoriev I.V."/>
            <person name="Debuchy R."/>
            <person name="Gladieux P."/>
            <person name="Thoren M.H."/>
            <person name="Johannesson H."/>
        </authorList>
    </citation>
    <scope>NUCLEOTIDE SEQUENCE</scope>
    <source>
        <strain evidence="10">PSN324</strain>
    </source>
</reference>
<evidence type="ECO:0000256" key="1">
    <source>
        <dbReference type="ARBA" id="ARBA00001971"/>
    </source>
</evidence>
<comment type="caution">
    <text evidence="10">The sequence shown here is derived from an EMBL/GenBank/DDBJ whole genome shotgun (WGS) entry which is preliminary data.</text>
</comment>
<keyword evidence="9" id="KW-0472">Membrane</keyword>
<feature type="region of interest" description="Disordered" evidence="8">
    <location>
        <begin position="518"/>
        <end position="537"/>
    </location>
</feature>
<evidence type="ECO:0000256" key="4">
    <source>
        <dbReference type="ARBA" id="ARBA00022723"/>
    </source>
</evidence>
<keyword evidence="6" id="KW-0560">Oxidoreductase</keyword>
<evidence type="ECO:0000256" key="6">
    <source>
        <dbReference type="ARBA" id="ARBA00023033"/>
    </source>
</evidence>
<evidence type="ECO:0000256" key="3">
    <source>
        <dbReference type="ARBA" id="ARBA00022617"/>
    </source>
</evidence>
<proteinExistence type="inferred from homology"/>
<dbReference type="SUPFAM" id="SSF48264">
    <property type="entry name" value="Cytochrome P450"/>
    <property type="match status" value="1"/>
</dbReference>
<feature type="compositionally biased region" description="Basic and acidic residues" evidence="8">
    <location>
        <begin position="520"/>
        <end position="532"/>
    </location>
</feature>
<keyword evidence="3 7" id="KW-0349">Heme</keyword>
<dbReference type="Gene3D" id="1.10.630.10">
    <property type="entry name" value="Cytochrome P450"/>
    <property type="match status" value="1"/>
</dbReference>
<dbReference type="CDD" id="cd11040">
    <property type="entry name" value="CYP7_CYP8-like"/>
    <property type="match status" value="1"/>
</dbReference>
<dbReference type="PROSITE" id="PS51257">
    <property type="entry name" value="PROKAR_LIPOPROTEIN"/>
    <property type="match status" value="1"/>
</dbReference>
<evidence type="ECO:0000256" key="9">
    <source>
        <dbReference type="SAM" id="Phobius"/>
    </source>
</evidence>
<keyword evidence="9" id="KW-0812">Transmembrane</keyword>
<comment type="cofactor">
    <cofactor evidence="1 7">
        <name>heme</name>
        <dbReference type="ChEBI" id="CHEBI:30413"/>
    </cofactor>
</comment>
<dbReference type="Pfam" id="PF00067">
    <property type="entry name" value="p450"/>
    <property type="match status" value="1"/>
</dbReference>
<dbReference type="InterPro" id="IPR050529">
    <property type="entry name" value="CYP450_sterol_14alpha_dmase"/>
</dbReference>
<dbReference type="InterPro" id="IPR036396">
    <property type="entry name" value="Cyt_P450_sf"/>
</dbReference>
<reference evidence="10" key="1">
    <citation type="journal article" date="2023" name="Mol. Phylogenet. Evol.">
        <title>Genome-scale phylogeny and comparative genomics of the fungal order Sordariales.</title>
        <authorList>
            <person name="Hensen N."/>
            <person name="Bonometti L."/>
            <person name="Westerberg I."/>
            <person name="Brannstrom I.O."/>
            <person name="Guillou S."/>
            <person name="Cros-Aarteil S."/>
            <person name="Calhoun S."/>
            <person name="Haridas S."/>
            <person name="Kuo A."/>
            <person name="Mondo S."/>
            <person name="Pangilinan J."/>
            <person name="Riley R."/>
            <person name="LaButti K."/>
            <person name="Andreopoulos B."/>
            <person name="Lipzen A."/>
            <person name="Chen C."/>
            <person name="Yan M."/>
            <person name="Daum C."/>
            <person name="Ng V."/>
            <person name="Clum A."/>
            <person name="Steindorff A."/>
            <person name="Ohm R.A."/>
            <person name="Martin F."/>
            <person name="Silar P."/>
            <person name="Natvig D.O."/>
            <person name="Lalanne C."/>
            <person name="Gautier V."/>
            <person name="Ament-Velasquez S.L."/>
            <person name="Kruys A."/>
            <person name="Hutchinson M.I."/>
            <person name="Powell A.J."/>
            <person name="Barry K."/>
            <person name="Miller A.N."/>
            <person name="Grigoriev I.V."/>
            <person name="Debuchy R."/>
            <person name="Gladieux P."/>
            <person name="Hiltunen Thoren M."/>
            <person name="Johannesson H."/>
        </authorList>
    </citation>
    <scope>NUCLEOTIDE SEQUENCE</scope>
    <source>
        <strain evidence="10">PSN324</strain>
    </source>
</reference>
<feature type="transmembrane region" description="Helical" evidence="9">
    <location>
        <begin position="16"/>
        <end position="34"/>
    </location>
</feature>
<keyword evidence="5 7" id="KW-0408">Iron</keyword>
<dbReference type="PANTHER" id="PTHR24304">
    <property type="entry name" value="CYTOCHROME P450 FAMILY 7"/>
    <property type="match status" value="1"/>
</dbReference>
<feature type="binding site" description="axial binding residue" evidence="7">
    <location>
        <position position="486"/>
    </location>
    <ligand>
        <name>heme</name>
        <dbReference type="ChEBI" id="CHEBI:30413"/>
    </ligand>
    <ligandPart>
        <name>Fe</name>
        <dbReference type="ChEBI" id="CHEBI:18248"/>
    </ligandPart>
</feature>
<accession>A0AAV9HWN8</accession>
<keyword evidence="11" id="KW-1185">Reference proteome</keyword>
<evidence type="ECO:0000313" key="11">
    <source>
        <dbReference type="Proteomes" id="UP001321749"/>
    </source>
</evidence>
<dbReference type="AlphaFoldDB" id="A0AAV9HWN8"/>
<dbReference type="GO" id="GO:0008395">
    <property type="term" value="F:steroid hydroxylase activity"/>
    <property type="evidence" value="ECO:0007669"/>
    <property type="project" value="TreeGrafter"/>
</dbReference>
<evidence type="ECO:0000313" key="10">
    <source>
        <dbReference type="EMBL" id="KAK4465168.1"/>
    </source>
</evidence>
<dbReference type="Proteomes" id="UP001321749">
    <property type="component" value="Unassembled WGS sequence"/>
</dbReference>
<dbReference type="PANTHER" id="PTHR24304:SF2">
    <property type="entry name" value="24-HYDROXYCHOLESTEROL 7-ALPHA-HYDROXYLASE"/>
    <property type="match status" value="1"/>
</dbReference>
<evidence type="ECO:0000256" key="2">
    <source>
        <dbReference type="ARBA" id="ARBA00010617"/>
    </source>
</evidence>
<keyword evidence="9" id="KW-1133">Transmembrane helix</keyword>
<keyword evidence="4 7" id="KW-0479">Metal-binding</keyword>
<comment type="similarity">
    <text evidence="2">Belongs to the cytochrome P450 family.</text>
</comment>
<name>A0AAV9HWN8_9PEZI</name>
<evidence type="ECO:0000256" key="8">
    <source>
        <dbReference type="SAM" id="MobiDB-lite"/>
    </source>
</evidence>
<dbReference type="GO" id="GO:0005506">
    <property type="term" value="F:iron ion binding"/>
    <property type="evidence" value="ECO:0007669"/>
    <property type="project" value="InterPro"/>
</dbReference>
<dbReference type="PRINTS" id="PR00465">
    <property type="entry name" value="EP450IV"/>
</dbReference>
<organism evidence="10 11">
    <name type="scientific">Cladorrhinum samala</name>
    <dbReference type="NCBI Taxonomy" id="585594"/>
    <lineage>
        <taxon>Eukaryota</taxon>
        <taxon>Fungi</taxon>
        <taxon>Dikarya</taxon>
        <taxon>Ascomycota</taxon>
        <taxon>Pezizomycotina</taxon>
        <taxon>Sordariomycetes</taxon>
        <taxon>Sordariomycetidae</taxon>
        <taxon>Sordariales</taxon>
        <taxon>Podosporaceae</taxon>
        <taxon>Cladorrhinum</taxon>
    </lineage>
</organism>
<gene>
    <name evidence="10" type="ORF">QBC42DRAFT_294581</name>
</gene>
<protein>
    <submittedName>
        <fullName evidence="10">Cytochrome P450</fullName>
    </submittedName>
</protein>
<keyword evidence="6" id="KW-0503">Monooxygenase</keyword>
<dbReference type="EMBL" id="MU864942">
    <property type="protein sequence ID" value="KAK4465168.1"/>
    <property type="molecule type" value="Genomic_DNA"/>
</dbReference>
<evidence type="ECO:0000256" key="7">
    <source>
        <dbReference type="PIRSR" id="PIRSR602403-1"/>
    </source>
</evidence>
<dbReference type="InterPro" id="IPR001128">
    <property type="entry name" value="Cyt_P450"/>
</dbReference>
<sequence length="552" mass="62963">MTAHSKGILSSSDGPIVLALLGVFACVVIFVFTFRSRRKNGPPSLPDKIPFVSNTYFFLLHTSKFFRKTREALGNKTLAKWHLGRRTVYIINGQKNVQSLLRASPHVDSEAFMLVAMRNSWNIPEADVQRFVRDKSGRLKTPNPGTDSVRYSQRYWANVRRLYDDYLAKPRHAAALATKFIQVFSKRLDAFPLGEWAATSVFAFIKDHMSEAAITSLQGSRRLIVAPDTAELYREYERHAFRLLWGVPRLLIPEAYRAMDEFHASSEKYLQSAWKNFEWDGPDAESDWEPHFGSRFSRELARWIKESGLSQQAANGFFSAILLQLNADAVPITAWMLMHLIRDQELFLAVRDEVMGVFSTDPSSTRLNPMLDRAKLVKLPLLQAVYAETLRLHVSFIAMRQTKSDLDFDGRKIDKGSWVQAVTAISHLDEAAWARDGHPASEFWPGRHLTYRQERDEYGKLRQVVEFSLSDSAGAFFPFGGGTGICPGRNFAKQEILMACAVIIAKFDIEPVEWINHDGSPSEREAREDEKYSGTGSMLPDRDMKILWKRLW</sequence>
<dbReference type="GO" id="GO:0016705">
    <property type="term" value="F:oxidoreductase activity, acting on paired donors, with incorporation or reduction of molecular oxygen"/>
    <property type="evidence" value="ECO:0007669"/>
    <property type="project" value="InterPro"/>
</dbReference>
<dbReference type="GO" id="GO:0020037">
    <property type="term" value="F:heme binding"/>
    <property type="evidence" value="ECO:0007669"/>
    <property type="project" value="InterPro"/>
</dbReference>